<organism evidence="2 3">
    <name type="scientific">Daedalea quercina L-15889</name>
    <dbReference type="NCBI Taxonomy" id="1314783"/>
    <lineage>
        <taxon>Eukaryota</taxon>
        <taxon>Fungi</taxon>
        <taxon>Dikarya</taxon>
        <taxon>Basidiomycota</taxon>
        <taxon>Agaricomycotina</taxon>
        <taxon>Agaricomycetes</taxon>
        <taxon>Polyporales</taxon>
        <taxon>Fomitopsis</taxon>
    </lineage>
</organism>
<dbReference type="Proteomes" id="UP000076727">
    <property type="component" value="Unassembled WGS sequence"/>
</dbReference>
<feature type="region of interest" description="Disordered" evidence="1">
    <location>
        <begin position="318"/>
        <end position="396"/>
    </location>
</feature>
<evidence type="ECO:0000313" key="3">
    <source>
        <dbReference type="Proteomes" id="UP000076727"/>
    </source>
</evidence>
<dbReference type="OrthoDB" id="2855870at2759"/>
<feature type="compositionally biased region" description="Polar residues" evidence="1">
    <location>
        <begin position="340"/>
        <end position="353"/>
    </location>
</feature>
<evidence type="ECO:0000256" key="1">
    <source>
        <dbReference type="SAM" id="MobiDB-lite"/>
    </source>
</evidence>
<evidence type="ECO:0000313" key="2">
    <source>
        <dbReference type="EMBL" id="KZT63362.1"/>
    </source>
</evidence>
<sequence length="594" mass="66674">MLDATDELFNPEMEVEGQRKMILLEETLQRATELLKDISIHAEYPDAVLENAEMIATRLTTWKELDPATIPKPTEQTPTTEKHDNKILEAIAKTMDRINTEANTEPTITYATTTRKPVRQTTTVTTSPVVPKTRTPKVTHNPLSAHHPSRLIVEIKNGPTADDRPKETVIVKYINEVLQAHDESRHLRVVNIKFNAQNNCIIFTRADQSAGELIAFAPAFVDFFVGTRETRIRTDEKWHKVQLNGVLTHNDQTGTIATPQEIENKLQTVNPDYAKMAVHDHPRWMRHRGDLGTTMYSSVVLALKTQADAEHLVNRVNAASAGPSATQNPDVATTRDAASAETQHTQKTSTNALSAEVNKKTMTEECVHHGKKHEDPKQHRQRNHNKKTAQAKPNVRKRLSKKRFPELTEEQHAEALKITDDDFAAAVAFLERNFNSPNRTNENNGAHNAVLHALLNTTTDTDSADIILVTEPWWGNIGNETQGPVSEAAAGWTPILPVSTIPANRRPRVMAYIRRRGDFKVTLRSDIANDLDMQVLKIAQAPHPSTIVVNIYNDDCKQGNRSAAKRLRQLDLPTDLPVVLSGNWNIHHPMWSRC</sequence>
<name>A0A165KNE1_9APHY</name>
<feature type="compositionally biased region" description="Low complexity" evidence="1">
    <location>
        <begin position="117"/>
        <end position="139"/>
    </location>
</feature>
<dbReference type="AlphaFoldDB" id="A0A165KNE1"/>
<dbReference type="SUPFAM" id="SSF56219">
    <property type="entry name" value="DNase I-like"/>
    <property type="match status" value="1"/>
</dbReference>
<feature type="region of interest" description="Disordered" evidence="1">
    <location>
        <begin position="117"/>
        <end position="144"/>
    </location>
</feature>
<dbReference type="EMBL" id="KV429193">
    <property type="protein sequence ID" value="KZT63362.1"/>
    <property type="molecule type" value="Genomic_DNA"/>
</dbReference>
<feature type="compositionally biased region" description="Basic and acidic residues" evidence="1">
    <location>
        <begin position="357"/>
        <end position="378"/>
    </location>
</feature>
<dbReference type="InterPro" id="IPR036691">
    <property type="entry name" value="Endo/exonu/phosph_ase_sf"/>
</dbReference>
<gene>
    <name evidence="2" type="ORF">DAEQUDRAFT_770695</name>
</gene>
<protein>
    <recommendedName>
        <fullName evidence="4">Endonuclease/exonuclease/phosphatase domain-containing protein</fullName>
    </recommendedName>
</protein>
<dbReference type="Gene3D" id="3.60.10.10">
    <property type="entry name" value="Endonuclease/exonuclease/phosphatase"/>
    <property type="match status" value="1"/>
</dbReference>
<accession>A0A165KNE1</accession>
<reference evidence="2 3" key="1">
    <citation type="journal article" date="2016" name="Mol. Biol. Evol.">
        <title>Comparative Genomics of Early-Diverging Mushroom-Forming Fungi Provides Insights into the Origins of Lignocellulose Decay Capabilities.</title>
        <authorList>
            <person name="Nagy L.G."/>
            <person name="Riley R."/>
            <person name="Tritt A."/>
            <person name="Adam C."/>
            <person name="Daum C."/>
            <person name="Floudas D."/>
            <person name="Sun H."/>
            <person name="Yadav J.S."/>
            <person name="Pangilinan J."/>
            <person name="Larsson K.H."/>
            <person name="Matsuura K."/>
            <person name="Barry K."/>
            <person name="Labutti K."/>
            <person name="Kuo R."/>
            <person name="Ohm R.A."/>
            <person name="Bhattacharya S.S."/>
            <person name="Shirouzu T."/>
            <person name="Yoshinaga Y."/>
            <person name="Martin F.M."/>
            <person name="Grigoriev I.V."/>
            <person name="Hibbett D.S."/>
        </authorList>
    </citation>
    <scope>NUCLEOTIDE SEQUENCE [LARGE SCALE GENOMIC DNA]</scope>
    <source>
        <strain evidence="2 3">L-15889</strain>
    </source>
</reference>
<evidence type="ECO:0008006" key="4">
    <source>
        <dbReference type="Google" id="ProtNLM"/>
    </source>
</evidence>
<keyword evidence="3" id="KW-1185">Reference proteome</keyword>
<feature type="compositionally biased region" description="Basic residues" evidence="1">
    <location>
        <begin position="379"/>
        <end position="396"/>
    </location>
</feature>
<proteinExistence type="predicted"/>